<dbReference type="InterPro" id="IPR003356">
    <property type="entry name" value="DNA_methylase_A-5"/>
</dbReference>
<evidence type="ECO:0000259" key="9">
    <source>
        <dbReference type="Pfam" id="PF12161"/>
    </source>
</evidence>
<dbReference type="Gene3D" id="1.20.1260.30">
    <property type="match status" value="1"/>
</dbReference>
<dbReference type="InterPro" id="IPR051537">
    <property type="entry name" value="DNA_Adenine_Mtase"/>
</dbReference>
<protein>
    <recommendedName>
        <fullName evidence="2">site-specific DNA-methyltransferase (adenine-specific)</fullName>
        <ecNumber evidence="2">2.1.1.72</ecNumber>
    </recommendedName>
</protein>
<evidence type="ECO:0000256" key="3">
    <source>
        <dbReference type="ARBA" id="ARBA00022603"/>
    </source>
</evidence>
<keyword evidence="11" id="KW-1185">Reference proteome</keyword>
<evidence type="ECO:0000256" key="7">
    <source>
        <dbReference type="ARBA" id="ARBA00047942"/>
    </source>
</evidence>
<keyword evidence="5" id="KW-0949">S-adenosyl-L-methionine</keyword>
<evidence type="ECO:0000256" key="5">
    <source>
        <dbReference type="ARBA" id="ARBA00022691"/>
    </source>
</evidence>
<dbReference type="Gene3D" id="3.40.50.150">
    <property type="entry name" value="Vaccinia Virus protein VP39"/>
    <property type="match status" value="1"/>
</dbReference>
<dbReference type="OrthoDB" id="9784823at2"/>
<dbReference type="PROSITE" id="PS00092">
    <property type="entry name" value="N6_MTASE"/>
    <property type="match status" value="1"/>
</dbReference>
<dbReference type="REBASE" id="125816">
    <property type="entry name" value="M.DspWTLORF1978P"/>
</dbReference>
<proteinExistence type="inferred from homology"/>
<evidence type="ECO:0000256" key="2">
    <source>
        <dbReference type="ARBA" id="ARBA00011900"/>
    </source>
</evidence>
<dbReference type="AlphaFoldDB" id="A0A0M4D6V2"/>
<dbReference type="GO" id="GO:0003677">
    <property type="term" value="F:DNA binding"/>
    <property type="evidence" value="ECO:0007669"/>
    <property type="project" value="InterPro"/>
</dbReference>
<name>A0A0M4D6V2_9BACT</name>
<dbReference type="PATRIC" id="fig|1603606.3.peg.2140"/>
<feature type="domain" description="N6 adenine-specific DNA methyltransferase N-terminal" evidence="9">
    <location>
        <begin position="7"/>
        <end position="111"/>
    </location>
</feature>
<evidence type="ECO:0000313" key="11">
    <source>
        <dbReference type="Proteomes" id="UP000057158"/>
    </source>
</evidence>
<evidence type="ECO:0000313" key="10">
    <source>
        <dbReference type="EMBL" id="ALC16747.1"/>
    </source>
</evidence>
<gene>
    <name evidence="10" type="ORF">DSOUD_1978</name>
</gene>
<dbReference type="GO" id="GO:0032259">
    <property type="term" value="P:methylation"/>
    <property type="evidence" value="ECO:0007669"/>
    <property type="project" value="UniProtKB-KW"/>
</dbReference>
<evidence type="ECO:0000256" key="4">
    <source>
        <dbReference type="ARBA" id="ARBA00022679"/>
    </source>
</evidence>
<keyword evidence="4" id="KW-0808">Transferase</keyword>
<keyword evidence="3 10" id="KW-0489">Methyltransferase</keyword>
<organism evidence="10 11">
    <name type="scientific">Desulfuromonas soudanensis</name>
    <dbReference type="NCBI Taxonomy" id="1603606"/>
    <lineage>
        <taxon>Bacteria</taxon>
        <taxon>Pseudomonadati</taxon>
        <taxon>Thermodesulfobacteriota</taxon>
        <taxon>Desulfuromonadia</taxon>
        <taxon>Desulfuromonadales</taxon>
        <taxon>Desulfuromonadaceae</taxon>
        <taxon>Desulfuromonas</taxon>
    </lineage>
</organism>
<dbReference type="PRINTS" id="PR00507">
    <property type="entry name" value="N12N6MTFRASE"/>
</dbReference>
<evidence type="ECO:0000259" key="8">
    <source>
        <dbReference type="Pfam" id="PF02384"/>
    </source>
</evidence>
<evidence type="ECO:0000256" key="1">
    <source>
        <dbReference type="ARBA" id="ARBA00006594"/>
    </source>
</evidence>
<dbReference type="Proteomes" id="UP000057158">
    <property type="component" value="Chromosome"/>
</dbReference>
<dbReference type="Pfam" id="PF02384">
    <property type="entry name" value="N6_Mtase"/>
    <property type="match status" value="1"/>
</dbReference>
<comment type="similarity">
    <text evidence="1">Belongs to the N(4)/N(6)-methyltransferase family.</text>
</comment>
<dbReference type="RefSeq" id="WP_053550817.1">
    <property type="nucleotide sequence ID" value="NZ_CP010802.1"/>
</dbReference>
<dbReference type="PANTHER" id="PTHR42933:SF4">
    <property type="entry name" value="TYPE I RESTRICTION ENZYME ECOKI METHYLASE SUBUNIT"/>
    <property type="match status" value="1"/>
</dbReference>
<keyword evidence="6" id="KW-0680">Restriction system</keyword>
<dbReference type="SUPFAM" id="SSF53335">
    <property type="entry name" value="S-adenosyl-L-methionine-dependent methyltransferases"/>
    <property type="match status" value="1"/>
</dbReference>
<dbReference type="GO" id="GO:0009307">
    <property type="term" value="P:DNA restriction-modification system"/>
    <property type="evidence" value="ECO:0007669"/>
    <property type="project" value="UniProtKB-KW"/>
</dbReference>
<accession>A0A0M4D6V2</accession>
<reference evidence="10 11" key="1">
    <citation type="submission" date="2015-07" db="EMBL/GenBank/DDBJ databases">
        <title>Isolation and Genomic Characterization of a Novel Halophilic Metal-Reducing Deltaproteobacterium from the Deep Subsurface.</title>
        <authorList>
            <person name="Badalamenti J.P."/>
            <person name="Summers Z.M."/>
            <person name="Gralnick J.A."/>
            <person name="Bond D.R."/>
        </authorList>
    </citation>
    <scope>NUCLEOTIDE SEQUENCE [LARGE SCALE GENOMIC DNA]</scope>
    <source>
        <strain evidence="10 11">WTL</strain>
    </source>
</reference>
<dbReference type="Pfam" id="PF12161">
    <property type="entry name" value="HsdM_N"/>
    <property type="match status" value="1"/>
</dbReference>
<comment type="catalytic activity">
    <reaction evidence="7">
        <text>a 2'-deoxyadenosine in DNA + S-adenosyl-L-methionine = an N(6)-methyl-2'-deoxyadenosine in DNA + S-adenosyl-L-homocysteine + H(+)</text>
        <dbReference type="Rhea" id="RHEA:15197"/>
        <dbReference type="Rhea" id="RHEA-COMP:12418"/>
        <dbReference type="Rhea" id="RHEA-COMP:12419"/>
        <dbReference type="ChEBI" id="CHEBI:15378"/>
        <dbReference type="ChEBI" id="CHEBI:57856"/>
        <dbReference type="ChEBI" id="CHEBI:59789"/>
        <dbReference type="ChEBI" id="CHEBI:90615"/>
        <dbReference type="ChEBI" id="CHEBI:90616"/>
        <dbReference type="EC" id="2.1.1.72"/>
    </reaction>
</comment>
<dbReference type="GO" id="GO:0008170">
    <property type="term" value="F:N-methyltransferase activity"/>
    <property type="evidence" value="ECO:0007669"/>
    <property type="project" value="InterPro"/>
</dbReference>
<evidence type="ECO:0000256" key="6">
    <source>
        <dbReference type="ARBA" id="ARBA00022747"/>
    </source>
</evidence>
<dbReference type="InterPro" id="IPR002052">
    <property type="entry name" value="DNA_methylase_N6_adenine_CS"/>
</dbReference>
<dbReference type="KEGG" id="des:DSOUD_1978"/>
<dbReference type="STRING" id="1603606.DSOUD_1978"/>
<dbReference type="InterPro" id="IPR029063">
    <property type="entry name" value="SAM-dependent_MTases_sf"/>
</dbReference>
<dbReference type="InterPro" id="IPR022749">
    <property type="entry name" value="D12N6_MeTrfase_N"/>
</dbReference>
<feature type="domain" description="DNA methylase adenine-specific" evidence="8">
    <location>
        <begin position="123"/>
        <end position="413"/>
    </location>
</feature>
<dbReference type="PANTHER" id="PTHR42933">
    <property type="entry name" value="SLR6095 PROTEIN"/>
    <property type="match status" value="1"/>
</dbReference>
<dbReference type="EC" id="2.1.1.72" evidence="2"/>
<dbReference type="InterPro" id="IPR038333">
    <property type="entry name" value="T1MK-like_N_sf"/>
</dbReference>
<sequence length="495" mass="55386">MTPAAIVSKLWNFCNVLRDDGMSYGDYVEQLTYLLFLKMADERTKPPYSQPSTVPGAYSWPTLVKKDGDELFDHYRHTLENLGNEKGLLGLIFSKSQNKFQDPAKLRRLIVDLIDKENWSVMSADVKGDAYEGLLEKNAQDTKSGAGQYFTPRPLIQAIVDVIAPKPGENICDPACGTGGFLLAAHDSLIKNHPHMTKVELKALKEGTFKGWELVQATARLCAMNLMLHGISGLESDLPLTVADSLAADPGERFDIILTNPPFGKKSSTTIVAEDGKIARETETIERDDFWATTSNKQLNFMQHVKTLLKQNGRAAVVVPDNVLFEGGAGETIRRKLLHDCDVHTLLRLPTGLFYAQGVKANVLFFERKPASETPWTRRLWIYDLRTNVHFTLKTNPLKRSDLDEFVQLYAKPRTSTWSAENPAGRWRGYDYADLVARDKASLDIFWLKDDSLEDSDNLPAPGILAAEIVEDLQAALEQFRLIAEDLGEEIVEEG</sequence>
<dbReference type="GO" id="GO:0009007">
    <property type="term" value="F:site-specific DNA-methyltransferase (adenine-specific) activity"/>
    <property type="evidence" value="ECO:0007669"/>
    <property type="project" value="UniProtKB-EC"/>
</dbReference>
<dbReference type="EMBL" id="CP010802">
    <property type="protein sequence ID" value="ALC16747.1"/>
    <property type="molecule type" value="Genomic_DNA"/>
</dbReference>